<evidence type="ECO:0000313" key="2">
    <source>
        <dbReference type="EMBL" id="AZV77762.1"/>
    </source>
</evidence>
<gene>
    <name evidence="2" type="ORF">EBB79_07555</name>
</gene>
<organism evidence="2 3">
    <name type="scientific">Parasedimentitalea marina</name>
    <dbReference type="NCBI Taxonomy" id="2483033"/>
    <lineage>
        <taxon>Bacteria</taxon>
        <taxon>Pseudomonadati</taxon>
        <taxon>Pseudomonadota</taxon>
        <taxon>Alphaproteobacteria</taxon>
        <taxon>Rhodobacterales</taxon>
        <taxon>Paracoccaceae</taxon>
        <taxon>Parasedimentitalea</taxon>
    </lineage>
</organism>
<reference evidence="2 3" key="1">
    <citation type="submission" date="2018-10" db="EMBL/GenBank/DDBJ databases">
        <title>Parasedimentitalea marina sp. nov., a psychrophilic bacterium isolated from deep seawater of the New Britain Trench.</title>
        <authorList>
            <person name="Cao J."/>
        </authorList>
    </citation>
    <scope>NUCLEOTIDE SEQUENCE [LARGE SCALE GENOMIC DNA]</scope>
    <source>
        <strain evidence="2 3">W43</strain>
    </source>
</reference>
<protein>
    <submittedName>
        <fullName evidence="2">Rhodanese-like domain-containing protein</fullName>
    </submittedName>
</protein>
<dbReference type="CDD" id="cd00158">
    <property type="entry name" value="RHOD"/>
    <property type="match status" value="1"/>
</dbReference>
<dbReference type="SMART" id="SM00450">
    <property type="entry name" value="RHOD"/>
    <property type="match status" value="1"/>
</dbReference>
<dbReference type="Proteomes" id="UP000283063">
    <property type="component" value="Chromosome"/>
</dbReference>
<dbReference type="PROSITE" id="PS50206">
    <property type="entry name" value="RHODANESE_3"/>
    <property type="match status" value="1"/>
</dbReference>
<evidence type="ECO:0000313" key="3">
    <source>
        <dbReference type="Proteomes" id="UP000283063"/>
    </source>
</evidence>
<dbReference type="EMBL" id="CP033219">
    <property type="protein sequence ID" value="AZV77762.1"/>
    <property type="molecule type" value="Genomic_DNA"/>
</dbReference>
<sequence>MLGGLYRDTIDLESRMPQVNLSRRHVLLGGGCAVAAVAGGLWWRRQAPDHDQPRLTVAEAYQQAQAGEITLIDIRTPLEWKTVGVPVGGHPIDLRREDFAEAVAQAAGGDRNAPIALICAAGVRSARMTLALSDAGFSNIIDVPEGMLGSRSGPGWVASNLPVARWQE</sequence>
<feature type="domain" description="Rhodanese" evidence="1">
    <location>
        <begin position="65"/>
        <end position="165"/>
    </location>
</feature>
<keyword evidence="3" id="KW-1185">Reference proteome</keyword>
<proteinExistence type="predicted"/>
<accession>A0A3T0N197</accession>
<dbReference type="AlphaFoldDB" id="A0A3T0N197"/>
<dbReference type="SUPFAM" id="SSF52821">
    <property type="entry name" value="Rhodanese/Cell cycle control phosphatase"/>
    <property type="match status" value="1"/>
</dbReference>
<dbReference type="KEGG" id="sedi:EBB79_07555"/>
<dbReference type="OrthoDB" id="9815890at2"/>
<dbReference type="InterPro" id="IPR001763">
    <property type="entry name" value="Rhodanese-like_dom"/>
</dbReference>
<name>A0A3T0N197_9RHOB</name>
<dbReference type="InterPro" id="IPR036873">
    <property type="entry name" value="Rhodanese-like_dom_sf"/>
</dbReference>
<evidence type="ECO:0000259" key="1">
    <source>
        <dbReference type="PROSITE" id="PS50206"/>
    </source>
</evidence>
<dbReference type="Gene3D" id="3.40.250.10">
    <property type="entry name" value="Rhodanese-like domain"/>
    <property type="match status" value="1"/>
</dbReference>
<dbReference type="Pfam" id="PF00581">
    <property type="entry name" value="Rhodanese"/>
    <property type="match status" value="1"/>
</dbReference>